<dbReference type="Pfam" id="PF12118">
    <property type="entry name" value="SprA-related"/>
    <property type="match status" value="1"/>
</dbReference>
<proteinExistence type="predicted"/>
<protein>
    <recommendedName>
        <fullName evidence="4">Catalase</fullName>
    </recommendedName>
</protein>
<feature type="region of interest" description="Disordered" evidence="1">
    <location>
        <begin position="59"/>
        <end position="97"/>
    </location>
</feature>
<comment type="caution">
    <text evidence="2">The sequence shown here is derived from an EMBL/GenBank/DDBJ whole genome shotgun (WGS) entry which is preliminary data.</text>
</comment>
<dbReference type="Proteomes" id="UP001316087">
    <property type="component" value="Unassembled WGS sequence"/>
</dbReference>
<dbReference type="RefSeq" id="WP_241367498.1">
    <property type="nucleotide sequence ID" value="NZ_JAKZFC010000001.1"/>
</dbReference>
<keyword evidence="3" id="KW-1185">Reference proteome</keyword>
<evidence type="ECO:0000313" key="2">
    <source>
        <dbReference type="EMBL" id="MCH7320480.1"/>
    </source>
</evidence>
<evidence type="ECO:0008006" key="4">
    <source>
        <dbReference type="Google" id="ProtNLM"/>
    </source>
</evidence>
<evidence type="ECO:0000313" key="3">
    <source>
        <dbReference type="Proteomes" id="UP001316087"/>
    </source>
</evidence>
<dbReference type="EMBL" id="JAKZFC010000001">
    <property type="protein sequence ID" value="MCH7320480.1"/>
    <property type="molecule type" value="Genomic_DNA"/>
</dbReference>
<organism evidence="2 3">
    <name type="scientific">Solibacillus palustris</name>
    <dbReference type="NCBI Taxonomy" id="2908203"/>
    <lineage>
        <taxon>Bacteria</taxon>
        <taxon>Bacillati</taxon>
        <taxon>Bacillota</taxon>
        <taxon>Bacilli</taxon>
        <taxon>Bacillales</taxon>
        <taxon>Caryophanaceae</taxon>
        <taxon>Solibacillus</taxon>
    </lineage>
</organism>
<sequence length="276" mass="30744">MRIASLLHGYNSDLEERKRSVQRKEVGDAYKKHAKYANASKNPMLQALENLLSGKTEKELHEADAAARKDSQQILVESKDEELARPKEKEELSQLKQTEQEVIAHEDAHKSAGAGVTGAISYTHTTGPDDQRYINGGEVAIQVPATNGESDETIALLERVRQAALAPAEPSSQDLRVAASASAQIQQVRADKYGEVMEEQEESAPFADEDFTFEMPEKFQKDFNRNPEEQTIFGKGLEKLLFQRTFNNAAQKYSSHIAMVKNGYRSVTEPTFSQVA</sequence>
<evidence type="ECO:0000256" key="1">
    <source>
        <dbReference type="SAM" id="MobiDB-lite"/>
    </source>
</evidence>
<accession>A0ABS9U813</accession>
<reference evidence="2 3" key="1">
    <citation type="submission" date="2022-03" db="EMBL/GenBank/DDBJ databases">
        <authorList>
            <person name="Jo J.-H."/>
            <person name="Im W.-T."/>
        </authorList>
    </citation>
    <scope>NUCLEOTIDE SEQUENCE [LARGE SCALE GENOMIC DNA]</scope>
    <source>
        <strain evidence="2 3">MA9</strain>
    </source>
</reference>
<name>A0ABS9U813_9BACL</name>
<dbReference type="InterPro" id="IPR021973">
    <property type="entry name" value="SprA-related"/>
</dbReference>
<gene>
    <name evidence="2" type="ORF">LZ480_01160</name>
</gene>